<feature type="chain" id="PRO_5039432117" description="Aminopeptidase N" evidence="13">
    <location>
        <begin position="21"/>
        <end position="498"/>
    </location>
</feature>
<name>A0A839E048_9PSEU</name>
<dbReference type="Pfam" id="PF01433">
    <property type="entry name" value="Peptidase_M1"/>
    <property type="match status" value="1"/>
</dbReference>
<keyword evidence="7" id="KW-0479">Metal-binding</keyword>
<keyword evidence="17" id="KW-1185">Reference proteome</keyword>
<evidence type="ECO:0000256" key="9">
    <source>
        <dbReference type="ARBA" id="ARBA00022833"/>
    </source>
</evidence>
<dbReference type="Proteomes" id="UP000569329">
    <property type="component" value="Unassembled WGS sequence"/>
</dbReference>
<accession>A0A839E048</accession>
<evidence type="ECO:0000256" key="6">
    <source>
        <dbReference type="ARBA" id="ARBA00022670"/>
    </source>
</evidence>
<evidence type="ECO:0000259" key="14">
    <source>
        <dbReference type="Pfam" id="PF01433"/>
    </source>
</evidence>
<dbReference type="InterPro" id="IPR050344">
    <property type="entry name" value="Peptidase_M1_aminopeptidases"/>
</dbReference>
<keyword evidence="6" id="KW-0645">Protease</keyword>
<dbReference type="GO" id="GO:0016285">
    <property type="term" value="F:alanyl aminopeptidase activity"/>
    <property type="evidence" value="ECO:0007669"/>
    <property type="project" value="UniProtKB-EC"/>
</dbReference>
<evidence type="ECO:0000313" key="16">
    <source>
        <dbReference type="EMBL" id="MBA8827134.1"/>
    </source>
</evidence>
<dbReference type="InterPro" id="IPR042097">
    <property type="entry name" value="Aminopeptidase_N-like_N_sf"/>
</dbReference>
<dbReference type="Pfam" id="PF17900">
    <property type="entry name" value="Peptidase_M1_N"/>
    <property type="match status" value="1"/>
</dbReference>
<evidence type="ECO:0000256" key="8">
    <source>
        <dbReference type="ARBA" id="ARBA00022801"/>
    </source>
</evidence>
<evidence type="ECO:0000256" key="11">
    <source>
        <dbReference type="ARBA" id="ARBA00029811"/>
    </source>
</evidence>
<evidence type="ECO:0000259" key="15">
    <source>
        <dbReference type="Pfam" id="PF17900"/>
    </source>
</evidence>
<comment type="similarity">
    <text evidence="3">Belongs to the peptidase M1 family.</text>
</comment>
<feature type="domain" description="Aminopeptidase N-like N-terminal" evidence="15">
    <location>
        <begin position="46"/>
        <end position="215"/>
    </location>
</feature>
<dbReference type="InterPro" id="IPR014782">
    <property type="entry name" value="Peptidase_M1_dom"/>
</dbReference>
<evidence type="ECO:0000256" key="12">
    <source>
        <dbReference type="ARBA" id="ARBA00031533"/>
    </source>
</evidence>
<keyword evidence="16" id="KW-0031">Aminopeptidase</keyword>
<dbReference type="GO" id="GO:0008237">
    <property type="term" value="F:metallopeptidase activity"/>
    <property type="evidence" value="ECO:0007669"/>
    <property type="project" value="UniProtKB-KW"/>
</dbReference>
<gene>
    <name evidence="16" type="ORF">FHX42_004518</name>
</gene>
<dbReference type="GO" id="GO:0008270">
    <property type="term" value="F:zinc ion binding"/>
    <property type="evidence" value="ECO:0007669"/>
    <property type="project" value="InterPro"/>
</dbReference>
<dbReference type="PANTHER" id="PTHR11533">
    <property type="entry name" value="PROTEASE M1 ZINC METALLOPROTEASE"/>
    <property type="match status" value="1"/>
</dbReference>
<evidence type="ECO:0000256" key="3">
    <source>
        <dbReference type="ARBA" id="ARBA00010136"/>
    </source>
</evidence>
<feature type="signal peptide" evidence="13">
    <location>
        <begin position="1"/>
        <end position="20"/>
    </location>
</feature>
<dbReference type="SUPFAM" id="SSF63737">
    <property type="entry name" value="Leukotriene A4 hydrolase N-terminal domain"/>
    <property type="match status" value="1"/>
</dbReference>
<dbReference type="EC" id="3.4.11.2" evidence="4"/>
<organism evidence="16 17">
    <name type="scientific">Halosaccharopolyspora lacisalsi</name>
    <dbReference type="NCBI Taxonomy" id="1000566"/>
    <lineage>
        <taxon>Bacteria</taxon>
        <taxon>Bacillati</taxon>
        <taxon>Actinomycetota</taxon>
        <taxon>Actinomycetes</taxon>
        <taxon>Pseudonocardiales</taxon>
        <taxon>Pseudonocardiaceae</taxon>
        <taxon>Halosaccharopolyspora</taxon>
    </lineage>
</organism>
<feature type="domain" description="Peptidase M1 membrane alanine aminopeptidase" evidence="14">
    <location>
        <begin position="304"/>
        <end position="449"/>
    </location>
</feature>
<keyword evidence="8" id="KW-0378">Hydrolase</keyword>
<dbReference type="Gene3D" id="1.10.390.10">
    <property type="entry name" value="Neutral Protease Domain 2"/>
    <property type="match status" value="1"/>
</dbReference>
<dbReference type="EMBL" id="JACGWZ010000007">
    <property type="protein sequence ID" value="MBA8827134.1"/>
    <property type="molecule type" value="Genomic_DNA"/>
</dbReference>
<dbReference type="SUPFAM" id="SSF55486">
    <property type="entry name" value="Metalloproteases ('zincins'), catalytic domain"/>
    <property type="match status" value="1"/>
</dbReference>
<reference evidence="16 17" key="1">
    <citation type="submission" date="2020-07" db="EMBL/GenBank/DDBJ databases">
        <title>Sequencing the genomes of 1000 actinobacteria strains.</title>
        <authorList>
            <person name="Klenk H.-P."/>
        </authorList>
    </citation>
    <scope>NUCLEOTIDE SEQUENCE [LARGE SCALE GENOMIC DNA]</scope>
    <source>
        <strain evidence="16 17">DSM 45975</strain>
    </source>
</reference>
<protein>
    <recommendedName>
        <fullName evidence="5">Aminopeptidase N</fullName>
        <ecNumber evidence="4">3.4.11.2</ecNumber>
    </recommendedName>
    <alternativeName>
        <fullName evidence="11">Alanine aminopeptidase</fullName>
    </alternativeName>
    <alternativeName>
        <fullName evidence="12">Lysyl aminopeptidase</fullName>
    </alternativeName>
</protein>
<evidence type="ECO:0000256" key="5">
    <source>
        <dbReference type="ARBA" id="ARBA00015611"/>
    </source>
</evidence>
<evidence type="ECO:0000313" key="17">
    <source>
        <dbReference type="Proteomes" id="UP000569329"/>
    </source>
</evidence>
<dbReference type="InterPro" id="IPR045357">
    <property type="entry name" value="Aminopeptidase_N-like_N"/>
</dbReference>
<comment type="cofactor">
    <cofactor evidence="2">
        <name>Zn(2+)</name>
        <dbReference type="ChEBI" id="CHEBI:29105"/>
    </cofactor>
</comment>
<keyword evidence="9" id="KW-0862">Zinc</keyword>
<comment type="catalytic activity">
    <reaction evidence="1">
        <text>Release of an N-terminal amino acid, Xaa-|-Yaa- from a peptide, amide or arylamide. Xaa is preferably Ala, but may be most amino acids including Pro (slow action). When a terminal hydrophobic residue is followed by a prolyl residue, the two may be released as an intact Xaa-Pro dipeptide.</text>
        <dbReference type="EC" id="3.4.11.2"/>
    </reaction>
</comment>
<dbReference type="PANTHER" id="PTHR11533:SF297">
    <property type="entry name" value="AMINOPEPTIDASE N"/>
    <property type="match status" value="1"/>
</dbReference>
<evidence type="ECO:0000256" key="1">
    <source>
        <dbReference type="ARBA" id="ARBA00000098"/>
    </source>
</evidence>
<dbReference type="CDD" id="cd09603">
    <property type="entry name" value="M1_APN_like"/>
    <property type="match status" value="1"/>
</dbReference>
<evidence type="ECO:0000256" key="10">
    <source>
        <dbReference type="ARBA" id="ARBA00023049"/>
    </source>
</evidence>
<evidence type="ECO:0000256" key="4">
    <source>
        <dbReference type="ARBA" id="ARBA00012564"/>
    </source>
</evidence>
<proteinExistence type="inferred from homology"/>
<dbReference type="Gene3D" id="2.60.40.1730">
    <property type="entry name" value="tricorn interacting facor f3 domain"/>
    <property type="match status" value="1"/>
</dbReference>
<dbReference type="AlphaFoldDB" id="A0A839E048"/>
<evidence type="ECO:0000256" key="13">
    <source>
        <dbReference type="SAM" id="SignalP"/>
    </source>
</evidence>
<dbReference type="InterPro" id="IPR001930">
    <property type="entry name" value="Peptidase_M1"/>
</dbReference>
<sequence>MRATAAACCAAGMLATPALAGAAGPGAPGVGDEYFPHAGNGGYDVSHYDIRVRYQPETDHLRGTTTIVAEPTKELTTFNLDFALGVESVRVNGERAEFTRESGSEVTVNPAGTLAEGSLATFVVEYSGTPSKVEVDGENPWIRTDDGALAVGQPQVAEWWFPSSDHPSDKATFDISATVPNGTEVLANGMNTGRSELAGWTTWKWRMTEPSATYLAFMAVGQYEVNGKVGDSFVTAYGDDLGRFEGAAKASIERTPEVVDFLSGLVGEYPFHHQGGVVSDDTDMGFALETQTRPVYSPLFFQRGSNVSVVVHENAHQWFGDSIAVEEWSEIWINEGFATYAEWMWSEAQGTSTAQELFDHYYSAYPADHEIWQVTPGDPGVENLFHASVYDRGAMTLHALRNRIGDQALFDTVRTWVEQQRGGNAAVDEFIALAERTSGQQLDEFFDAWLFSKGKPAAGEVTGVPAQTAARTAAVAPEPKAVAELNRTHELLSQRHQH</sequence>
<keyword evidence="13" id="KW-0732">Signal</keyword>
<keyword evidence="10" id="KW-0482">Metalloprotease</keyword>
<dbReference type="InterPro" id="IPR027268">
    <property type="entry name" value="Peptidase_M4/M1_CTD_sf"/>
</dbReference>
<dbReference type="GO" id="GO:0006508">
    <property type="term" value="P:proteolysis"/>
    <property type="evidence" value="ECO:0007669"/>
    <property type="project" value="UniProtKB-KW"/>
</dbReference>
<dbReference type="PRINTS" id="PR00756">
    <property type="entry name" value="ALADIPTASE"/>
</dbReference>
<comment type="caution">
    <text evidence="16">The sequence shown here is derived from an EMBL/GenBank/DDBJ whole genome shotgun (WGS) entry which is preliminary data.</text>
</comment>
<evidence type="ECO:0000256" key="7">
    <source>
        <dbReference type="ARBA" id="ARBA00022723"/>
    </source>
</evidence>
<evidence type="ECO:0000256" key="2">
    <source>
        <dbReference type="ARBA" id="ARBA00001947"/>
    </source>
</evidence>